<dbReference type="GO" id="GO:0008138">
    <property type="term" value="F:protein tyrosine/serine/threonine phosphatase activity"/>
    <property type="evidence" value="ECO:0007669"/>
    <property type="project" value="InterPro"/>
</dbReference>
<protein>
    <submittedName>
        <fullName evidence="6">Uncharacterized protein</fullName>
    </submittedName>
</protein>
<dbReference type="CDD" id="cd14516">
    <property type="entry name" value="DSP_fungal_PPS1"/>
    <property type="match status" value="1"/>
</dbReference>
<feature type="region of interest" description="Disordered" evidence="3">
    <location>
        <begin position="1"/>
        <end position="33"/>
    </location>
</feature>
<dbReference type="SMART" id="SM00195">
    <property type="entry name" value="DSPc"/>
    <property type="match status" value="1"/>
</dbReference>
<sequence length="718" mass="79871">MATATLPMPIPARGPASAISTPTITPPASLEVVASPPPLTEAALAAGQSGTTDNRHIPICPTGPAKATSELETPPPSPGTQEEYKQESLLYPPDEYPCIEAGPLTLYELNAGQVARAMTHHANQPLPPPSLVFPWFHGLHPLNHMQQTFFTGRRRTVRKPPSCLRGVVVVKADGDLTLSRLKGAISPDEIMQDGPAAEFVDPDPREGFSVRNFHIQSAKMALVSDIIVYGEDCPHTRRVGWEIAAAQQAWRQRNDIHSEPLQVYNTFVCTSPFEEFEELYSELVAVNGTGVSTGHVIDFGQQERREMWDMTRASEISHNVFMGPTPEQGGEEEQQFDVLIECSDMARLNPDALRDVAKCTDEKVSEAFHDFPSSGSILPPTWSQTEADGILATCKWVYHIAHGTFPESEEDGHQQGEDSMMLDTEESKYRPRRILIHCADGYTESSMLCIAYYSYSTGQPVPAAWLSLHTEKGRNFFAYPTDVALLKAISPRLMLNSPACKDRCREEVLSMARDEPDWLPGLDGSFPSRILNYLYLGNLGHANNPDLLRELGIGQLLSVGETAAWREGDLEKWGEDNVCMVQGVQDNGIDPLTDEFTRCLEFIERGRRNGTATLVHCRVGVSRSATICIAEVMRTFGMSFPRAYCFVRARRLNVIIQPHLLFAYELLRWEEELRQAEQAEAAATATDEEAAQSPSMRRELDWGDITREIALMNRPYAR</sequence>
<organism evidence="6 7">
    <name type="scientific">[Torrubiella] hemipterigena</name>
    <dbReference type="NCBI Taxonomy" id="1531966"/>
    <lineage>
        <taxon>Eukaryota</taxon>
        <taxon>Fungi</taxon>
        <taxon>Dikarya</taxon>
        <taxon>Ascomycota</taxon>
        <taxon>Pezizomycotina</taxon>
        <taxon>Sordariomycetes</taxon>
        <taxon>Hypocreomycetidae</taxon>
        <taxon>Hypocreales</taxon>
        <taxon>Clavicipitaceae</taxon>
        <taxon>Clavicipitaceae incertae sedis</taxon>
        <taxon>'Torrubiella' clade</taxon>
    </lineage>
</organism>
<evidence type="ECO:0000256" key="1">
    <source>
        <dbReference type="ARBA" id="ARBA00022801"/>
    </source>
</evidence>
<dbReference type="Pfam" id="PF00782">
    <property type="entry name" value="DSPc"/>
    <property type="match status" value="1"/>
</dbReference>
<dbReference type="GO" id="GO:0005634">
    <property type="term" value="C:nucleus"/>
    <property type="evidence" value="ECO:0007669"/>
    <property type="project" value="GOC"/>
</dbReference>
<keyword evidence="7" id="KW-1185">Reference proteome</keyword>
<dbReference type="PANTHER" id="PTHR47550:SF1">
    <property type="entry name" value="DUAL SPECIFICITY PROTEIN PHOSPHATASE PPS1"/>
    <property type="match status" value="1"/>
</dbReference>
<dbReference type="InterPro" id="IPR016130">
    <property type="entry name" value="Tyr_Pase_AS"/>
</dbReference>
<dbReference type="InterPro" id="IPR053239">
    <property type="entry name" value="Dual_spec_PTase"/>
</dbReference>
<dbReference type="AlphaFoldDB" id="A0A0A1T1A3"/>
<dbReference type="InterPro" id="IPR020422">
    <property type="entry name" value="TYR_PHOSPHATASE_DUAL_dom"/>
</dbReference>
<dbReference type="HOGENOM" id="CLU_003560_1_0_1"/>
<keyword evidence="1" id="KW-0378">Hydrolase</keyword>
<proteinExistence type="predicted"/>
<dbReference type="InterPro" id="IPR047949">
    <property type="entry name" value="PPS1_DSP"/>
</dbReference>
<gene>
    <name evidence="6" type="ORF">VHEMI04448</name>
</gene>
<evidence type="ECO:0000313" key="6">
    <source>
        <dbReference type="EMBL" id="CEJ87542.1"/>
    </source>
</evidence>
<dbReference type="Proteomes" id="UP000039046">
    <property type="component" value="Unassembled WGS sequence"/>
</dbReference>
<dbReference type="SUPFAM" id="SSF52799">
    <property type="entry name" value="(Phosphotyrosine protein) phosphatases II"/>
    <property type="match status" value="2"/>
</dbReference>
<name>A0A0A1T1A3_9HYPO</name>
<keyword evidence="2" id="KW-0904">Protein phosphatase</keyword>
<dbReference type="OrthoDB" id="273181at2759"/>
<dbReference type="InterPro" id="IPR000340">
    <property type="entry name" value="Dual-sp_phosphatase_cat-dom"/>
</dbReference>
<evidence type="ECO:0000256" key="2">
    <source>
        <dbReference type="ARBA" id="ARBA00022912"/>
    </source>
</evidence>
<dbReference type="InterPro" id="IPR000387">
    <property type="entry name" value="Tyr_Pase_dom"/>
</dbReference>
<dbReference type="FunFam" id="3.90.190.10:FF:000110">
    <property type="entry name" value="PPS1p Protein phosphatase"/>
    <property type="match status" value="1"/>
</dbReference>
<reference evidence="6 7" key="1">
    <citation type="journal article" date="2015" name="Genome Announc.">
        <title>Draft Genome Sequence and Gene Annotation of the Entomopathogenic Fungus Verticillium hemipterigenum.</title>
        <authorList>
            <person name="Horn F."/>
            <person name="Habel A."/>
            <person name="Scharf D.H."/>
            <person name="Dworschak J."/>
            <person name="Brakhage A.A."/>
            <person name="Guthke R."/>
            <person name="Hertweck C."/>
            <person name="Linde J."/>
        </authorList>
    </citation>
    <scope>NUCLEOTIDE SEQUENCE [LARGE SCALE GENOMIC DNA]</scope>
</reference>
<feature type="region of interest" description="Disordered" evidence="3">
    <location>
        <begin position="46"/>
        <end position="85"/>
    </location>
</feature>
<feature type="domain" description="Tyrosine specific protein phosphatases" evidence="5">
    <location>
        <begin position="594"/>
        <end position="662"/>
    </location>
</feature>
<evidence type="ECO:0000259" key="4">
    <source>
        <dbReference type="PROSITE" id="PS50054"/>
    </source>
</evidence>
<dbReference type="Gene3D" id="3.90.190.10">
    <property type="entry name" value="Protein tyrosine phosphatase superfamily"/>
    <property type="match status" value="1"/>
</dbReference>
<evidence type="ECO:0000313" key="7">
    <source>
        <dbReference type="Proteomes" id="UP000039046"/>
    </source>
</evidence>
<dbReference type="EMBL" id="CDHN01000002">
    <property type="protein sequence ID" value="CEJ87542.1"/>
    <property type="molecule type" value="Genomic_DNA"/>
</dbReference>
<dbReference type="PROSITE" id="PS50056">
    <property type="entry name" value="TYR_PHOSPHATASE_2"/>
    <property type="match status" value="1"/>
</dbReference>
<dbReference type="PROSITE" id="PS00383">
    <property type="entry name" value="TYR_PHOSPHATASE_1"/>
    <property type="match status" value="1"/>
</dbReference>
<dbReference type="GO" id="GO:0033260">
    <property type="term" value="P:nuclear DNA replication"/>
    <property type="evidence" value="ECO:0007669"/>
    <property type="project" value="InterPro"/>
</dbReference>
<dbReference type="STRING" id="1531966.A0A0A1T1A3"/>
<evidence type="ECO:0000256" key="3">
    <source>
        <dbReference type="SAM" id="MobiDB-lite"/>
    </source>
</evidence>
<feature type="domain" description="Tyrosine-protein phosphatase" evidence="4">
    <location>
        <begin position="526"/>
        <end position="675"/>
    </location>
</feature>
<evidence type="ECO:0000259" key="5">
    <source>
        <dbReference type="PROSITE" id="PS50056"/>
    </source>
</evidence>
<dbReference type="PANTHER" id="PTHR47550">
    <property type="entry name" value="DUAL SPECIFICITY PROTEIN PHOSPHATASE PPS1"/>
    <property type="match status" value="1"/>
</dbReference>
<dbReference type="InterPro" id="IPR029021">
    <property type="entry name" value="Prot-tyrosine_phosphatase-like"/>
</dbReference>
<dbReference type="PROSITE" id="PS50054">
    <property type="entry name" value="TYR_PHOSPHATASE_DUAL"/>
    <property type="match status" value="1"/>
</dbReference>
<accession>A0A0A1T1A3</accession>